<reference evidence="1" key="1">
    <citation type="journal article" date="2014" name="Int. J. Syst. Evol. Microbiol.">
        <title>Complete genome sequence of Corynebacterium casei LMG S-19264T (=DSM 44701T), isolated from a smear-ripened cheese.</title>
        <authorList>
            <consortium name="US DOE Joint Genome Institute (JGI-PGF)"/>
            <person name="Walter F."/>
            <person name="Albersmeier A."/>
            <person name="Kalinowski J."/>
            <person name="Ruckert C."/>
        </authorList>
    </citation>
    <scope>NUCLEOTIDE SEQUENCE</scope>
    <source>
        <strain evidence="1">JCM 12289</strain>
    </source>
</reference>
<evidence type="ECO:0000313" key="1">
    <source>
        <dbReference type="EMBL" id="GAA0454141.1"/>
    </source>
</evidence>
<dbReference type="EMBL" id="BAAADN010000013">
    <property type="protein sequence ID" value="GAA0454141.1"/>
    <property type="molecule type" value="Genomic_DNA"/>
</dbReference>
<protein>
    <submittedName>
        <fullName evidence="1">Uncharacterized protein</fullName>
    </submittedName>
</protein>
<dbReference type="AlphaFoldDB" id="A0AAV3SE55"/>
<organism evidence="1 2">
    <name type="scientific">Halococcus dombrowskii</name>
    <dbReference type="NCBI Taxonomy" id="179637"/>
    <lineage>
        <taxon>Archaea</taxon>
        <taxon>Methanobacteriati</taxon>
        <taxon>Methanobacteriota</taxon>
        <taxon>Stenosarchaea group</taxon>
        <taxon>Halobacteria</taxon>
        <taxon>Halobacteriales</taxon>
        <taxon>Halococcaceae</taxon>
        <taxon>Halococcus</taxon>
    </lineage>
</organism>
<sequence>MGSDGDSIVSGEGLVVVVVGVNSEVDSIVDSVIALDVEVAATVSERAFVCVVDTALLAMDETVSRDVPALRPGDCTEVVPLIAPLVVCSDGRVWLAEAVAVCELVVNPVDSVVMMDC</sequence>
<reference evidence="1" key="2">
    <citation type="submission" date="2023-12" db="EMBL/GenBank/DDBJ databases">
        <authorList>
            <person name="Sun Q."/>
            <person name="Inoue M."/>
        </authorList>
    </citation>
    <scope>NUCLEOTIDE SEQUENCE</scope>
    <source>
        <strain evidence="1">JCM 12289</strain>
    </source>
</reference>
<proteinExistence type="predicted"/>
<name>A0AAV3SE55_HALDO</name>
<gene>
    <name evidence="1" type="ORF">GCM10008985_07370</name>
</gene>
<comment type="caution">
    <text evidence="1">The sequence shown here is derived from an EMBL/GenBank/DDBJ whole genome shotgun (WGS) entry which is preliminary data.</text>
</comment>
<accession>A0AAV3SE55</accession>
<dbReference type="Proteomes" id="UP001500962">
    <property type="component" value="Unassembled WGS sequence"/>
</dbReference>
<evidence type="ECO:0000313" key="2">
    <source>
        <dbReference type="Proteomes" id="UP001500962"/>
    </source>
</evidence>